<dbReference type="Gene3D" id="3.40.30.10">
    <property type="entry name" value="Glutaredoxin"/>
    <property type="match status" value="1"/>
</dbReference>
<dbReference type="GO" id="GO:0016491">
    <property type="term" value="F:oxidoreductase activity"/>
    <property type="evidence" value="ECO:0007669"/>
    <property type="project" value="UniProtKB-KW"/>
</dbReference>
<keyword evidence="2" id="KW-0732">Signal</keyword>
<dbReference type="EMBL" id="PFET01000007">
    <property type="protein sequence ID" value="PJE75979.1"/>
    <property type="molecule type" value="Genomic_DNA"/>
</dbReference>
<dbReference type="InterPro" id="IPR012336">
    <property type="entry name" value="Thioredoxin-like_fold"/>
</dbReference>
<keyword evidence="6" id="KW-1133">Transmembrane helix</keyword>
<organism evidence="8 9">
    <name type="scientific">Candidatus Uhrbacteria bacterium CG10_big_fil_rev_8_21_14_0_10_48_11</name>
    <dbReference type="NCBI Taxonomy" id="1975037"/>
    <lineage>
        <taxon>Bacteria</taxon>
        <taxon>Candidatus Uhriibacteriota</taxon>
    </lineage>
</organism>
<evidence type="ECO:0000256" key="2">
    <source>
        <dbReference type="ARBA" id="ARBA00022729"/>
    </source>
</evidence>
<dbReference type="SUPFAM" id="SSF52833">
    <property type="entry name" value="Thioredoxin-like"/>
    <property type="match status" value="1"/>
</dbReference>
<proteinExistence type="inferred from homology"/>
<evidence type="ECO:0000256" key="5">
    <source>
        <dbReference type="ARBA" id="ARBA00023284"/>
    </source>
</evidence>
<comment type="similarity">
    <text evidence="1">Belongs to the thioredoxin family. DsbA subfamily.</text>
</comment>
<dbReference type="PANTHER" id="PTHR13887:SF14">
    <property type="entry name" value="DISULFIDE BOND FORMATION PROTEIN D"/>
    <property type="match status" value="1"/>
</dbReference>
<keyword evidence="6" id="KW-0472">Membrane</keyword>
<keyword evidence="4" id="KW-1015">Disulfide bond</keyword>
<reference evidence="8 9" key="1">
    <citation type="submission" date="2017-09" db="EMBL/GenBank/DDBJ databases">
        <title>Depth-based differentiation of microbial function through sediment-hosted aquifers and enrichment of novel symbionts in the deep terrestrial subsurface.</title>
        <authorList>
            <person name="Probst A.J."/>
            <person name="Ladd B."/>
            <person name="Jarett J.K."/>
            <person name="Geller-Mcgrath D.E."/>
            <person name="Sieber C.M."/>
            <person name="Emerson J.B."/>
            <person name="Anantharaman K."/>
            <person name="Thomas B.C."/>
            <person name="Malmstrom R."/>
            <person name="Stieglmeier M."/>
            <person name="Klingl A."/>
            <person name="Woyke T."/>
            <person name="Ryan C.M."/>
            <person name="Banfield J.F."/>
        </authorList>
    </citation>
    <scope>NUCLEOTIDE SEQUENCE [LARGE SCALE GENOMIC DNA]</scope>
    <source>
        <strain evidence="8">CG10_big_fil_rev_8_21_14_0_10_48_11</strain>
    </source>
</reference>
<sequence>MDDISFTKRERREERKAVQVADRKSAAYQEKVQRVGLWAVVVVLVVGGVWYLSRGGGSSGQPGPVVPTVNQVTADDWTAGSADAPLMLVEYSDFQCPACGNYYTTVKKVTQDFSNQVHFVYRNFPLRTLHPNAEPAAWAAEAAGRQGKFWEMHDLLFERQSQWADNLNTKSTFHGYAVELGLDGNQFDSDYSSSAVRNKVATDVASGTVAKVPGTPTFFLNGQKVSPSPDYASFSTLINDALAAQK</sequence>
<dbReference type="Pfam" id="PF13462">
    <property type="entry name" value="Thioredoxin_4"/>
    <property type="match status" value="1"/>
</dbReference>
<dbReference type="InterPro" id="IPR013766">
    <property type="entry name" value="Thioredoxin_domain"/>
</dbReference>
<dbReference type="PANTHER" id="PTHR13887">
    <property type="entry name" value="GLUTATHIONE S-TRANSFERASE KAPPA"/>
    <property type="match status" value="1"/>
</dbReference>
<dbReference type="Proteomes" id="UP000231152">
    <property type="component" value="Unassembled WGS sequence"/>
</dbReference>
<evidence type="ECO:0000256" key="1">
    <source>
        <dbReference type="ARBA" id="ARBA00005791"/>
    </source>
</evidence>
<dbReference type="PROSITE" id="PS51352">
    <property type="entry name" value="THIOREDOXIN_2"/>
    <property type="match status" value="1"/>
</dbReference>
<dbReference type="InterPro" id="IPR036249">
    <property type="entry name" value="Thioredoxin-like_sf"/>
</dbReference>
<keyword evidence="3" id="KW-0560">Oxidoreductase</keyword>
<keyword evidence="6" id="KW-0812">Transmembrane</keyword>
<keyword evidence="5" id="KW-0676">Redox-active center</keyword>
<feature type="transmembrane region" description="Helical" evidence="6">
    <location>
        <begin position="35"/>
        <end position="52"/>
    </location>
</feature>
<dbReference type="AlphaFoldDB" id="A0A2M8LEW9"/>
<evidence type="ECO:0000256" key="4">
    <source>
        <dbReference type="ARBA" id="ARBA00023157"/>
    </source>
</evidence>
<evidence type="ECO:0000256" key="6">
    <source>
        <dbReference type="SAM" id="Phobius"/>
    </source>
</evidence>
<accession>A0A2M8LEW9</accession>
<name>A0A2M8LEW9_9BACT</name>
<evidence type="ECO:0000313" key="8">
    <source>
        <dbReference type="EMBL" id="PJE75979.1"/>
    </source>
</evidence>
<evidence type="ECO:0000256" key="3">
    <source>
        <dbReference type="ARBA" id="ARBA00023002"/>
    </source>
</evidence>
<gene>
    <name evidence="8" type="ORF">COV04_01895</name>
</gene>
<feature type="domain" description="Thioredoxin" evidence="7">
    <location>
        <begin position="57"/>
        <end position="243"/>
    </location>
</feature>
<evidence type="ECO:0000313" key="9">
    <source>
        <dbReference type="Proteomes" id="UP000231152"/>
    </source>
</evidence>
<comment type="caution">
    <text evidence="8">The sequence shown here is derived from an EMBL/GenBank/DDBJ whole genome shotgun (WGS) entry which is preliminary data.</text>
</comment>
<evidence type="ECO:0000259" key="7">
    <source>
        <dbReference type="PROSITE" id="PS51352"/>
    </source>
</evidence>
<protein>
    <submittedName>
        <fullName evidence="8">Disulfide bond formation protein DsbA</fullName>
    </submittedName>
</protein>